<gene>
    <name evidence="1" type="ORF">NCTC10913_04928</name>
</gene>
<evidence type="ECO:0000313" key="2">
    <source>
        <dbReference type="Proteomes" id="UP000277570"/>
    </source>
</evidence>
<dbReference type="EMBL" id="UYIN01000024">
    <property type="protein sequence ID" value="VDG74682.1"/>
    <property type="molecule type" value="Genomic_DNA"/>
</dbReference>
<dbReference type="Proteomes" id="UP000277570">
    <property type="component" value="Unassembled WGS sequence"/>
</dbReference>
<comment type="caution">
    <text evidence="1">The sequence shown here is derived from an EMBL/GenBank/DDBJ whole genome shotgun (WGS) entry which is preliminary data.</text>
</comment>
<evidence type="ECO:0000313" key="1">
    <source>
        <dbReference type="EMBL" id="VDG74682.1"/>
    </source>
</evidence>
<organism evidence="1 2">
    <name type="scientific">Clostridium carnis</name>
    <dbReference type="NCBI Taxonomy" id="1530"/>
    <lineage>
        <taxon>Bacteria</taxon>
        <taxon>Bacillati</taxon>
        <taxon>Bacillota</taxon>
        <taxon>Clostridia</taxon>
        <taxon>Eubacteriales</taxon>
        <taxon>Clostridiaceae</taxon>
        <taxon>Clostridium</taxon>
    </lineage>
</organism>
<proteinExistence type="predicted"/>
<protein>
    <submittedName>
        <fullName evidence="1">Uncharacterized protein</fullName>
    </submittedName>
</protein>
<dbReference type="RefSeq" id="WP_185738807.1">
    <property type="nucleotide sequence ID" value="NZ_UYIN01000024.1"/>
</dbReference>
<reference evidence="1 2" key="1">
    <citation type="submission" date="2018-11" db="EMBL/GenBank/DDBJ databases">
        <authorList>
            <consortium name="Pathogen Informatics"/>
        </authorList>
    </citation>
    <scope>NUCLEOTIDE SEQUENCE [LARGE SCALE GENOMIC DNA]</scope>
    <source>
        <strain evidence="1 2">NCTC10913</strain>
    </source>
</reference>
<name>A0ABY6T0Z6_9CLOT</name>
<sequence>MVKNKTCEQCENYQRCYVNWVPRPFKYIGIGYCKCTFKSRRGKNKACKKHFIEKK</sequence>
<keyword evidence="2" id="KW-1185">Reference proteome</keyword>
<accession>A0ABY6T0Z6</accession>